<dbReference type="SMART" id="SM01130">
    <property type="entry name" value="DHDPS"/>
    <property type="match status" value="1"/>
</dbReference>
<accession>A0A6J4URZ6</accession>
<dbReference type="InterPro" id="IPR013785">
    <property type="entry name" value="Aldolase_TIM"/>
</dbReference>
<organism evidence="5">
    <name type="scientific">uncultured Thermomicrobiales bacterium</name>
    <dbReference type="NCBI Taxonomy" id="1645740"/>
    <lineage>
        <taxon>Bacteria</taxon>
        <taxon>Pseudomonadati</taxon>
        <taxon>Thermomicrobiota</taxon>
        <taxon>Thermomicrobia</taxon>
        <taxon>Thermomicrobiales</taxon>
        <taxon>environmental samples</taxon>
    </lineage>
</organism>
<gene>
    <name evidence="5" type="ORF">AVDCRST_MAG59-2265</name>
</gene>
<dbReference type="SUPFAM" id="SSF51569">
    <property type="entry name" value="Aldolase"/>
    <property type="match status" value="1"/>
</dbReference>
<dbReference type="EMBL" id="CADCWF010000142">
    <property type="protein sequence ID" value="CAA9557402.1"/>
    <property type="molecule type" value="Genomic_DNA"/>
</dbReference>
<dbReference type="GO" id="GO:0008840">
    <property type="term" value="F:4-hydroxy-tetrahydrodipicolinate synthase activity"/>
    <property type="evidence" value="ECO:0007669"/>
    <property type="project" value="TreeGrafter"/>
</dbReference>
<dbReference type="CDD" id="cd00408">
    <property type="entry name" value="DHDPS-like"/>
    <property type="match status" value="1"/>
</dbReference>
<feature type="binding site" evidence="4">
    <location>
        <position position="208"/>
    </location>
    <ligand>
        <name>pyruvate</name>
        <dbReference type="ChEBI" id="CHEBI:15361"/>
    </ligand>
</feature>
<evidence type="ECO:0008006" key="6">
    <source>
        <dbReference type="Google" id="ProtNLM"/>
    </source>
</evidence>
<sequence length="307" mass="31459">MALRPGVHNVTATPFMPDESLDEASLPTLVDSCLAAGCEGMLILGVLGEADKLDDAERDRVVAGVVEAAAGRLQITVGVTHSATAVTRRRARDAARLGADAVMVSPPPGSAAGPALRDHFRRVADGLDPAVTFVVQDHPTSSGVKLPVPFLAELGEALPPGSVVKLEEPPTASKMAALRAATGAYQLFGGLGGVALLHELDAGAAGTMTGFALAEVLVRIVAAHRASDREGARRVFEAALPLMVFEAQPGAGVALRKEILRRRGALAHAAVRMPAATPDAFSLGLLDRLLTETEAALGGVAAVTSGD</sequence>
<evidence type="ECO:0000256" key="4">
    <source>
        <dbReference type="PIRSR" id="PIRSR001365-2"/>
    </source>
</evidence>
<evidence type="ECO:0000256" key="1">
    <source>
        <dbReference type="ARBA" id="ARBA00007592"/>
    </source>
</evidence>
<protein>
    <recommendedName>
        <fullName evidence="6">4-hydroxy-tetrahydrodipicolinate synthase</fullName>
    </recommendedName>
</protein>
<dbReference type="Gene3D" id="3.20.20.70">
    <property type="entry name" value="Aldolase class I"/>
    <property type="match status" value="1"/>
</dbReference>
<proteinExistence type="inferred from homology"/>
<dbReference type="Pfam" id="PF00701">
    <property type="entry name" value="DHDPS"/>
    <property type="match status" value="1"/>
</dbReference>
<reference evidence="5" key="1">
    <citation type="submission" date="2020-02" db="EMBL/GenBank/DDBJ databases">
        <authorList>
            <person name="Meier V. D."/>
        </authorList>
    </citation>
    <scope>NUCLEOTIDE SEQUENCE</scope>
    <source>
        <strain evidence="5">AVDCRST_MAG59</strain>
    </source>
</reference>
<dbReference type="GO" id="GO:0005829">
    <property type="term" value="C:cytosol"/>
    <property type="evidence" value="ECO:0007669"/>
    <property type="project" value="TreeGrafter"/>
</dbReference>
<evidence type="ECO:0000256" key="3">
    <source>
        <dbReference type="PIRNR" id="PIRNR001365"/>
    </source>
</evidence>
<dbReference type="InterPro" id="IPR002220">
    <property type="entry name" value="DapA-like"/>
</dbReference>
<dbReference type="AlphaFoldDB" id="A0A6J4URZ6"/>
<dbReference type="PIRSF" id="PIRSF001365">
    <property type="entry name" value="DHDPS"/>
    <property type="match status" value="1"/>
</dbReference>
<evidence type="ECO:0000313" key="5">
    <source>
        <dbReference type="EMBL" id="CAA9557402.1"/>
    </source>
</evidence>
<comment type="similarity">
    <text evidence="1 3">Belongs to the DapA family.</text>
</comment>
<keyword evidence="2 3" id="KW-0456">Lyase</keyword>
<dbReference type="PANTHER" id="PTHR12128:SF66">
    <property type="entry name" value="4-HYDROXY-2-OXOGLUTARATE ALDOLASE, MITOCHONDRIAL"/>
    <property type="match status" value="1"/>
</dbReference>
<dbReference type="PANTHER" id="PTHR12128">
    <property type="entry name" value="DIHYDRODIPICOLINATE SYNTHASE"/>
    <property type="match status" value="1"/>
</dbReference>
<evidence type="ECO:0000256" key="2">
    <source>
        <dbReference type="ARBA" id="ARBA00023239"/>
    </source>
</evidence>
<name>A0A6J4URZ6_9BACT</name>